<proteinExistence type="predicted"/>
<name>A0A0F9XXM4_9ZZZZ</name>
<reference evidence="1" key="1">
    <citation type="journal article" date="2015" name="Nature">
        <title>Complex archaea that bridge the gap between prokaryotes and eukaryotes.</title>
        <authorList>
            <person name="Spang A."/>
            <person name="Saw J.H."/>
            <person name="Jorgensen S.L."/>
            <person name="Zaremba-Niedzwiedzka K."/>
            <person name="Martijn J."/>
            <person name="Lind A.E."/>
            <person name="van Eijk R."/>
            <person name="Schleper C."/>
            <person name="Guy L."/>
            <person name="Ettema T.J."/>
        </authorList>
    </citation>
    <scope>NUCLEOTIDE SEQUENCE</scope>
</reference>
<dbReference type="Pfam" id="PF16989">
    <property type="entry name" value="T6SS_VasJ"/>
    <property type="match status" value="1"/>
</dbReference>
<dbReference type="InterPro" id="IPR017739">
    <property type="entry name" value="T6SS-assoc_VCA0119"/>
</dbReference>
<accession>A0A0F9XXM4</accession>
<dbReference type="PANTHER" id="PTHR37024">
    <property type="entry name" value="TYPE VI SECRETION SYSTEM DUF2094 AND IMPA-RELATED DOMAIN PROTEIN"/>
    <property type="match status" value="1"/>
</dbReference>
<protein>
    <submittedName>
        <fullName evidence="1">Uncharacterized protein</fullName>
    </submittedName>
</protein>
<dbReference type="AlphaFoldDB" id="A0A0F9XXM4"/>
<gene>
    <name evidence="1" type="ORF">LCGC14_0090770</name>
</gene>
<organism evidence="1">
    <name type="scientific">marine sediment metagenome</name>
    <dbReference type="NCBI Taxonomy" id="412755"/>
    <lineage>
        <taxon>unclassified sequences</taxon>
        <taxon>metagenomes</taxon>
        <taxon>ecological metagenomes</taxon>
    </lineage>
</organism>
<comment type="caution">
    <text evidence="1">The sequence shown here is derived from an EMBL/GenBank/DDBJ whole genome shotgun (WGS) entry which is preliminary data.</text>
</comment>
<dbReference type="EMBL" id="LAZR01000024">
    <property type="protein sequence ID" value="KKO04177.1"/>
    <property type="molecule type" value="Genomic_DNA"/>
</dbReference>
<evidence type="ECO:0000313" key="1">
    <source>
        <dbReference type="EMBL" id="KKO04177.1"/>
    </source>
</evidence>
<dbReference type="PANTHER" id="PTHR37024:SF5">
    <property type="entry name" value="IMPA N-TERMINAL DOMAIN-CONTAINING PROTEIN"/>
    <property type="match status" value="1"/>
</dbReference>
<sequence length="269" mass="30339">MWLPIDALPSHDAEQKTGLRNLPADRLAAYSERYNQGQHAQLLQDIEASIARAPFWLDGQHLAWQCCEALGAEEAAEEIERQLALQLKRLPGLEKLRFFDGAPFAQPQTLDWINSRVQQHAAPAQSAPITFQRSNNTVATAAWDEGLESAIALLRKEGLKAAVHQLGAQIQQARGDRAAFYWRLAQARLCFQARQYELAKAQLESLHQQLQTSGLDKWEPDLNLEVLRLLHSCCDLLPQNQSTRERKDEIYHRLCHLDLGVVLDQALGA</sequence>